<reference evidence="2 3" key="1">
    <citation type="journal article" date="2019" name="Fungal Biol. Biotechnol.">
        <title>Draft genome sequence of fastidious pathogen Ceratobasidium theobromae, which causes vascular-streak dieback in Theobroma cacao.</title>
        <authorList>
            <person name="Ali S.S."/>
            <person name="Asman A."/>
            <person name="Shao J."/>
            <person name="Firmansyah A.P."/>
            <person name="Susilo A.W."/>
            <person name="Rosmana A."/>
            <person name="McMahon P."/>
            <person name="Junaid M."/>
            <person name="Guest D."/>
            <person name="Kheng T.Y."/>
            <person name="Meinhardt L.W."/>
            <person name="Bailey B.A."/>
        </authorList>
    </citation>
    <scope>NUCLEOTIDE SEQUENCE [LARGE SCALE GENOMIC DNA]</scope>
    <source>
        <strain evidence="2 3">CT2</strain>
    </source>
</reference>
<keyword evidence="1" id="KW-1133">Transmembrane helix</keyword>
<accession>A0A5N5QEJ6</accession>
<keyword evidence="1" id="KW-0812">Transmembrane</keyword>
<feature type="transmembrane region" description="Helical" evidence="1">
    <location>
        <begin position="35"/>
        <end position="55"/>
    </location>
</feature>
<keyword evidence="3" id="KW-1185">Reference proteome</keyword>
<evidence type="ECO:0000256" key="1">
    <source>
        <dbReference type="SAM" id="Phobius"/>
    </source>
</evidence>
<keyword evidence="1" id="KW-0472">Membrane</keyword>
<dbReference type="AlphaFoldDB" id="A0A5N5QEJ6"/>
<name>A0A5N5QEJ6_9AGAM</name>
<evidence type="ECO:0000313" key="2">
    <source>
        <dbReference type="EMBL" id="KAB5589878.1"/>
    </source>
</evidence>
<organism evidence="2 3">
    <name type="scientific">Ceratobasidium theobromae</name>
    <dbReference type="NCBI Taxonomy" id="1582974"/>
    <lineage>
        <taxon>Eukaryota</taxon>
        <taxon>Fungi</taxon>
        <taxon>Dikarya</taxon>
        <taxon>Basidiomycota</taxon>
        <taxon>Agaricomycotina</taxon>
        <taxon>Agaricomycetes</taxon>
        <taxon>Cantharellales</taxon>
        <taxon>Ceratobasidiaceae</taxon>
        <taxon>Ceratobasidium</taxon>
    </lineage>
</organism>
<comment type="caution">
    <text evidence="2">The sequence shown here is derived from an EMBL/GenBank/DDBJ whole genome shotgun (WGS) entry which is preliminary data.</text>
</comment>
<dbReference type="Proteomes" id="UP000383932">
    <property type="component" value="Unassembled WGS sequence"/>
</dbReference>
<gene>
    <name evidence="2" type="ORF">CTheo_6679</name>
</gene>
<evidence type="ECO:0008006" key="4">
    <source>
        <dbReference type="Google" id="ProtNLM"/>
    </source>
</evidence>
<proteinExistence type="predicted"/>
<dbReference type="EMBL" id="SSOP01000220">
    <property type="protein sequence ID" value="KAB5589878.1"/>
    <property type="molecule type" value="Genomic_DNA"/>
</dbReference>
<protein>
    <recommendedName>
        <fullName evidence="4">Transmembrane protein</fullName>
    </recommendedName>
</protein>
<evidence type="ECO:0000313" key="3">
    <source>
        <dbReference type="Proteomes" id="UP000383932"/>
    </source>
</evidence>
<sequence>MPFVENIPYLPDLPGNITNGTLPFPNLSDIPMPSGMLAILTFCQTTFLLMSTWYLSWQNLTQQVRANEQLALNVIATLNNRTKSIIDMEKGKDKMTPQSAALIDEYEEIIGKIISINAEPFLSRWIHTEAIIKKLRELNAEAERLYQLYLIKVNIAIFVNSDRASNGVAKIEEKLDKLLEMLASKSG</sequence>